<organism evidence="1 2">
    <name type="scientific">Candidatus Nitrosomaritimum aestuariumsis</name>
    <dbReference type="NCBI Taxonomy" id="3342354"/>
    <lineage>
        <taxon>Archaea</taxon>
        <taxon>Nitrososphaerota</taxon>
        <taxon>Nitrososphaeria</taxon>
        <taxon>Nitrosopumilales</taxon>
        <taxon>Nitrosopumilaceae</taxon>
        <taxon>Candidatus Nitrosomaritimum</taxon>
    </lineage>
</organism>
<name>A0AC60VW95_9ARCH</name>
<evidence type="ECO:0000313" key="1">
    <source>
        <dbReference type="EMBL" id="MBA4451734.1"/>
    </source>
</evidence>
<protein>
    <submittedName>
        <fullName evidence="1">CopD family protein</fullName>
    </submittedName>
</protein>
<evidence type="ECO:0000313" key="2">
    <source>
        <dbReference type="Proteomes" id="UP000559653"/>
    </source>
</evidence>
<accession>A0AC60VW95</accession>
<proteinExistence type="predicted"/>
<comment type="caution">
    <text evidence="1">The sequence shown here is derived from an EMBL/GenBank/DDBJ whole genome shotgun (WGS) entry which is preliminary data.</text>
</comment>
<reference evidence="1 2" key="1">
    <citation type="journal article" date="2020" name="Appl. Environ. Microbiol.">
        <title>Genomic Characteristics of a Novel Species of Ammonia-Oxidizing Archaea from the Jiulong River Estuary.</title>
        <authorList>
            <person name="Zou D."/>
            <person name="Wan R."/>
            <person name="Han L."/>
            <person name="Xu M.N."/>
            <person name="Liu Y."/>
            <person name="Liu H."/>
            <person name="Kao S.J."/>
            <person name="Li M."/>
        </authorList>
    </citation>
    <scope>NUCLEOTIDE SEQUENCE [LARGE SCALE GENOMIC DNA]</scope>
    <source>
        <strain evidence="1">W1bin1</strain>
    </source>
</reference>
<dbReference type="EMBL" id="JACEMZ010000001">
    <property type="protein sequence ID" value="MBA4451734.1"/>
    <property type="molecule type" value="Genomic_DNA"/>
</dbReference>
<gene>
    <name evidence="1" type="ORF">H2B03_00935</name>
</gene>
<dbReference type="Proteomes" id="UP000559653">
    <property type="component" value="Unassembled WGS sequence"/>
</dbReference>
<sequence length="926" mass="102650">MKKLSIILLVVLSISFPYALAHPFTEETNPSSAQNAPVGITEVTVIYSEPIEIEFSSLKVLDSNGDQIDNRDSQYYIGEHSLIVTTPPLESGQYTVASKVLSKVDGHLVDDAFIFGVGDVIIEKGDDKPKSIYEILFFPEAGARFPGLVGQTIVLGGIIASMLIWGTQNKSVLRKEIEKVEIFHHGKLMTLTGIGLMLVFASNIAMLAVQTLRLETSAFDAIQTTFGSSWLIRMIITVILLGIWFWMDRKSQISKKHHIPMLILSLALIGTSSMIGHGAASGEMAAVALDYVHNLVAAIWIGGIIYFVFTLLPALSKLDGMTREKMSLVMIPRFSIAFTIAIGIVIISGPTLMWILESDVGIISQSIYGKLIIAKIVIAVIMVGLGGFFQFKVQKSGENSINSKSISVHKKLKRSLKVDAALGIILLGIVALLANGTLPAGEIQKVEAQEVTYDFRTIEFSESAKYDIEITPFTSGTNSILVKISDFENNRLSDAEEIKIKISNPQRNISPIEIPIEKISTDEDSPSIFLGELTFGFSGEWQTEVEIQRLESANESVIMNLLVKPRLPDLQTEVIEYEFPDTSKPLFPLYDGKDSIWISDPSSPRLWQFSLETQEFASHSFDGTVSAFLTIDPKGRIWFNDPGRNQIGYFDPLISEFTTITLPKVAPTIDRSTTTFIQSDFNGNIWVVIINKDKILKYIPDSNSFEEISLKKGSLPFALTIDNDGKIWFTKSGPGSIGFINPQNNEITEFSDDQPLRAPEAMIVDKDNNIWIAEHTGVGIVKFNPVLETFERIPIPDQEALPFGMAFDRYDNIWFAQHTVDNIAAYDPHNNNLIEVPVPTETSFVQFMASDDKSNVWFVEQQGNKLGMVKITEVPIAASQLQTTGKFEIKYTELASPLIAMGIVATSLFFVRSVNDKRRLNSLINS</sequence>